<gene>
    <name evidence="4" type="ORF">M378DRAFT_185949</name>
</gene>
<feature type="compositionally biased region" description="Polar residues" evidence="2">
    <location>
        <begin position="203"/>
        <end position="217"/>
    </location>
</feature>
<proteinExistence type="predicted"/>
<name>A0A0C2STG0_AMAMK</name>
<feature type="compositionally biased region" description="Low complexity" evidence="2">
    <location>
        <begin position="182"/>
        <end position="194"/>
    </location>
</feature>
<dbReference type="InterPro" id="IPR004827">
    <property type="entry name" value="bZIP"/>
</dbReference>
<accession>A0A0C2STG0</accession>
<organism evidence="4 5">
    <name type="scientific">Amanita muscaria (strain Koide BX008)</name>
    <dbReference type="NCBI Taxonomy" id="946122"/>
    <lineage>
        <taxon>Eukaryota</taxon>
        <taxon>Fungi</taxon>
        <taxon>Dikarya</taxon>
        <taxon>Basidiomycota</taxon>
        <taxon>Agaricomycotina</taxon>
        <taxon>Agaricomycetes</taxon>
        <taxon>Agaricomycetidae</taxon>
        <taxon>Agaricales</taxon>
        <taxon>Pluteineae</taxon>
        <taxon>Amanitaceae</taxon>
        <taxon>Amanita</taxon>
    </lineage>
</organism>
<dbReference type="AlphaFoldDB" id="A0A0C2STG0"/>
<evidence type="ECO:0000259" key="3">
    <source>
        <dbReference type="PROSITE" id="PS00036"/>
    </source>
</evidence>
<dbReference type="PROSITE" id="PS00036">
    <property type="entry name" value="BZIP_BASIC"/>
    <property type="match status" value="1"/>
</dbReference>
<evidence type="ECO:0000313" key="4">
    <source>
        <dbReference type="EMBL" id="KIL66655.1"/>
    </source>
</evidence>
<evidence type="ECO:0000256" key="2">
    <source>
        <dbReference type="SAM" id="MobiDB-lite"/>
    </source>
</evidence>
<sequence>MSTITSHAVHSSERPERSRNAKAQARHRAKRKAYIEQLEQTVTKLQTALGLTPDQVAVLPSPLAKIRDLEQENARLQKENEDLRRMVAEASGGRGMQLDTTRRNPLATFQDPRMYDRDYKRRKMSGHLDGVYLSNGDTAHDIRPPPLTIPQVSPHYSSVPSSGNGTPNSAMFNMHPHAFQVPNTPSGSSSTSSPPFSPAQMHAPQNSINPRPSVTNHHVISNYSHNQYSSVKVEDDHYSSSNHNYSLPPYNVVASENGIDSWHAYSSERDQLQR</sequence>
<evidence type="ECO:0000256" key="1">
    <source>
        <dbReference type="SAM" id="Coils"/>
    </source>
</evidence>
<dbReference type="Gene3D" id="1.20.5.170">
    <property type="match status" value="1"/>
</dbReference>
<protein>
    <recommendedName>
        <fullName evidence="3">BZIP domain-containing protein</fullName>
    </recommendedName>
</protein>
<feature type="coiled-coil region" evidence="1">
    <location>
        <begin position="66"/>
        <end position="93"/>
    </location>
</feature>
<feature type="region of interest" description="Disordered" evidence="2">
    <location>
        <begin position="150"/>
        <end position="217"/>
    </location>
</feature>
<reference evidence="4 5" key="1">
    <citation type="submission" date="2014-04" db="EMBL/GenBank/DDBJ databases">
        <title>Evolutionary Origins and Diversification of the Mycorrhizal Mutualists.</title>
        <authorList>
            <consortium name="DOE Joint Genome Institute"/>
            <consortium name="Mycorrhizal Genomics Consortium"/>
            <person name="Kohler A."/>
            <person name="Kuo A."/>
            <person name="Nagy L.G."/>
            <person name="Floudas D."/>
            <person name="Copeland A."/>
            <person name="Barry K.W."/>
            <person name="Cichocki N."/>
            <person name="Veneault-Fourrey C."/>
            <person name="LaButti K."/>
            <person name="Lindquist E.A."/>
            <person name="Lipzen A."/>
            <person name="Lundell T."/>
            <person name="Morin E."/>
            <person name="Murat C."/>
            <person name="Riley R."/>
            <person name="Ohm R."/>
            <person name="Sun H."/>
            <person name="Tunlid A."/>
            <person name="Henrissat B."/>
            <person name="Grigoriev I.V."/>
            <person name="Hibbett D.S."/>
            <person name="Martin F."/>
        </authorList>
    </citation>
    <scope>NUCLEOTIDE SEQUENCE [LARGE SCALE GENOMIC DNA]</scope>
    <source>
        <strain evidence="4 5">Koide BX008</strain>
    </source>
</reference>
<dbReference type="OrthoDB" id="3257643at2759"/>
<dbReference type="CDD" id="cd14686">
    <property type="entry name" value="bZIP"/>
    <property type="match status" value="1"/>
</dbReference>
<dbReference type="STRING" id="946122.A0A0C2STG0"/>
<dbReference type="EMBL" id="KN818235">
    <property type="protein sequence ID" value="KIL66655.1"/>
    <property type="molecule type" value="Genomic_DNA"/>
</dbReference>
<keyword evidence="1" id="KW-0175">Coiled coil</keyword>
<feature type="compositionally biased region" description="Polar residues" evidence="2">
    <location>
        <begin position="150"/>
        <end position="171"/>
    </location>
</feature>
<evidence type="ECO:0000313" key="5">
    <source>
        <dbReference type="Proteomes" id="UP000054549"/>
    </source>
</evidence>
<feature type="compositionally biased region" description="Basic and acidic residues" evidence="2">
    <location>
        <begin position="10"/>
        <end position="19"/>
    </location>
</feature>
<feature type="region of interest" description="Disordered" evidence="2">
    <location>
        <begin position="1"/>
        <end position="31"/>
    </location>
</feature>
<dbReference type="InParanoid" id="A0A0C2STG0"/>
<feature type="domain" description="BZIP" evidence="3">
    <location>
        <begin position="17"/>
        <end position="30"/>
    </location>
</feature>
<keyword evidence="5" id="KW-1185">Reference proteome</keyword>
<dbReference type="HOGENOM" id="CLU_089707_0_0_1"/>
<dbReference type="Proteomes" id="UP000054549">
    <property type="component" value="Unassembled WGS sequence"/>
</dbReference>
<dbReference type="GO" id="GO:0003700">
    <property type="term" value="F:DNA-binding transcription factor activity"/>
    <property type="evidence" value="ECO:0007669"/>
    <property type="project" value="InterPro"/>
</dbReference>